<dbReference type="InterPro" id="IPR000172">
    <property type="entry name" value="GMC_OxRdtase_N"/>
</dbReference>
<comment type="cofactor">
    <cofactor evidence="1">
        <name>FAD</name>
        <dbReference type="ChEBI" id="CHEBI:57692"/>
    </cofactor>
</comment>
<evidence type="ECO:0000259" key="6">
    <source>
        <dbReference type="PROSITE" id="PS00623"/>
    </source>
</evidence>
<dbReference type="InterPro" id="IPR036188">
    <property type="entry name" value="FAD/NAD-bd_sf"/>
</dbReference>
<comment type="caution">
    <text evidence="8">The sequence shown here is derived from an EMBL/GenBank/DDBJ whole genome shotgun (WGS) entry which is preliminary data.</text>
</comment>
<protein>
    <recommendedName>
        <fullName evidence="6 7">Glucose-methanol-choline oxidoreductase N-terminal domain-containing protein</fullName>
    </recommendedName>
</protein>
<reference evidence="8 9" key="1">
    <citation type="submission" date="2024-03" db="EMBL/GenBank/DDBJ databases">
        <title>The genome assembly and annotation of the cricket Gryllus longicercus Weissman &amp; Gray.</title>
        <authorList>
            <person name="Szrajer S."/>
            <person name="Gray D."/>
            <person name="Ylla G."/>
        </authorList>
    </citation>
    <scope>NUCLEOTIDE SEQUENCE [LARGE SCALE GENOMIC DNA]</scope>
    <source>
        <strain evidence="8">DAG 2021-001</strain>
        <tissue evidence="8">Whole body minus gut</tissue>
    </source>
</reference>
<dbReference type="SUPFAM" id="SSF54373">
    <property type="entry name" value="FAD-linked reductases, C-terminal domain"/>
    <property type="match status" value="1"/>
</dbReference>
<dbReference type="PANTHER" id="PTHR11552:SF147">
    <property type="entry name" value="CHOLINE DEHYDROGENASE, MITOCHONDRIAL"/>
    <property type="match status" value="1"/>
</dbReference>
<evidence type="ECO:0000313" key="9">
    <source>
        <dbReference type="Proteomes" id="UP001378592"/>
    </source>
</evidence>
<dbReference type="AlphaFoldDB" id="A0AAN9VXC0"/>
<sequence length="622" mass="67237">MEGNCTAAGAAAPSGVSGAVFGALMAMLSQSLGRLSDGSAYPADAGAVLRERYDFVVVGAGSAGSAVAARLSENPAWSVLLLEAGGDPPPDSEVPAFFFALQNSPIDWAYRTEPDPKSCRGLKDRRCPVPRGKALGGSSAINALMYIRGSRNDYDTWARLGNDGWNYENVLPYFKKSEDITSTATLQLKDSNLHHATGGPLTVSNYFPSPFLDMLEQSTIELGQKVVNDFRLDDAFGFSRSLATIRNGERCSSAKAFLGAAKNRSNLHVLKHSLALKVLINENTKTAYGVRFEKDGKVYEANADKEVVLSAGTINSPQLLMLSGIGPKKHLQEIGISPIIQDLNVGGNLQEHSAFYGVYHTLDPEPRPSFADNMLNSAYSYLHERSGPLAGARAVEYTGFIHTQKDPKDITPEDTPNVQLIHVIMDHTDVASVDIFMKGLNFDDETASVIREAVRHSDILLQIPVLLHPTSTGSILLKSPDPHEYPLIHGGYFSRPEDLEVLVDATLFAAARGRTAALRARNATLLRLPLAGCAGLERDSREHWACAVQELATTLFHPVGTCRMGPRGDARAVVDPRLRVHGVQGLRVVDASVMPTLPSGNTNAPTIMIAEKAADMIKQDWQ</sequence>
<gene>
    <name evidence="8" type="ORF">R5R35_003032</name>
</gene>
<dbReference type="GO" id="GO:0050660">
    <property type="term" value="F:flavin adenine dinucleotide binding"/>
    <property type="evidence" value="ECO:0007669"/>
    <property type="project" value="InterPro"/>
</dbReference>
<dbReference type="PROSITE" id="PS00623">
    <property type="entry name" value="GMC_OXRED_1"/>
    <property type="match status" value="1"/>
</dbReference>
<dbReference type="InterPro" id="IPR012132">
    <property type="entry name" value="GMC_OxRdtase"/>
</dbReference>
<feature type="domain" description="Glucose-methanol-choline oxidoreductase N-terminal" evidence="7">
    <location>
        <begin position="312"/>
        <end position="326"/>
    </location>
</feature>
<dbReference type="InterPro" id="IPR007867">
    <property type="entry name" value="GMC_OxRtase_C"/>
</dbReference>
<dbReference type="EMBL" id="JAZDUA010000099">
    <property type="protein sequence ID" value="KAK7868157.1"/>
    <property type="molecule type" value="Genomic_DNA"/>
</dbReference>
<comment type="similarity">
    <text evidence="2 5">Belongs to the GMC oxidoreductase family.</text>
</comment>
<proteinExistence type="inferred from homology"/>
<dbReference type="Pfam" id="PF00732">
    <property type="entry name" value="GMC_oxred_N"/>
    <property type="match status" value="1"/>
</dbReference>
<dbReference type="Gene3D" id="3.30.560.10">
    <property type="entry name" value="Glucose Oxidase, domain 3"/>
    <property type="match status" value="1"/>
</dbReference>
<keyword evidence="3 5" id="KW-0285">Flavoprotein</keyword>
<organism evidence="8 9">
    <name type="scientific">Gryllus longicercus</name>
    <dbReference type="NCBI Taxonomy" id="2509291"/>
    <lineage>
        <taxon>Eukaryota</taxon>
        <taxon>Metazoa</taxon>
        <taxon>Ecdysozoa</taxon>
        <taxon>Arthropoda</taxon>
        <taxon>Hexapoda</taxon>
        <taxon>Insecta</taxon>
        <taxon>Pterygota</taxon>
        <taxon>Neoptera</taxon>
        <taxon>Polyneoptera</taxon>
        <taxon>Orthoptera</taxon>
        <taxon>Ensifera</taxon>
        <taxon>Gryllidea</taxon>
        <taxon>Grylloidea</taxon>
        <taxon>Gryllidae</taxon>
        <taxon>Gryllinae</taxon>
        <taxon>Gryllus</taxon>
    </lineage>
</organism>
<feature type="domain" description="Glucose-methanol-choline oxidoreductase N-terminal" evidence="6">
    <location>
        <begin position="132"/>
        <end position="155"/>
    </location>
</feature>
<evidence type="ECO:0000256" key="5">
    <source>
        <dbReference type="RuleBase" id="RU003968"/>
    </source>
</evidence>
<evidence type="ECO:0000256" key="4">
    <source>
        <dbReference type="ARBA" id="ARBA00022827"/>
    </source>
</evidence>
<keyword evidence="4 5" id="KW-0274">FAD</keyword>
<dbReference type="PIRSF" id="PIRSF000137">
    <property type="entry name" value="Alcohol_oxidase"/>
    <property type="match status" value="1"/>
</dbReference>
<evidence type="ECO:0000259" key="7">
    <source>
        <dbReference type="PROSITE" id="PS00624"/>
    </source>
</evidence>
<dbReference type="PANTHER" id="PTHR11552">
    <property type="entry name" value="GLUCOSE-METHANOL-CHOLINE GMC OXIDOREDUCTASE"/>
    <property type="match status" value="1"/>
</dbReference>
<dbReference type="Pfam" id="PF05199">
    <property type="entry name" value="GMC_oxred_C"/>
    <property type="match status" value="1"/>
</dbReference>
<evidence type="ECO:0000313" key="8">
    <source>
        <dbReference type="EMBL" id="KAK7868157.1"/>
    </source>
</evidence>
<keyword evidence="9" id="KW-1185">Reference proteome</keyword>
<evidence type="ECO:0000256" key="3">
    <source>
        <dbReference type="ARBA" id="ARBA00022630"/>
    </source>
</evidence>
<accession>A0AAN9VXC0</accession>
<evidence type="ECO:0000256" key="1">
    <source>
        <dbReference type="ARBA" id="ARBA00001974"/>
    </source>
</evidence>
<dbReference type="Gene3D" id="3.50.50.60">
    <property type="entry name" value="FAD/NAD(P)-binding domain"/>
    <property type="match status" value="1"/>
</dbReference>
<dbReference type="PROSITE" id="PS00624">
    <property type="entry name" value="GMC_OXRED_2"/>
    <property type="match status" value="1"/>
</dbReference>
<evidence type="ECO:0000256" key="2">
    <source>
        <dbReference type="ARBA" id="ARBA00010790"/>
    </source>
</evidence>
<dbReference type="GO" id="GO:0016614">
    <property type="term" value="F:oxidoreductase activity, acting on CH-OH group of donors"/>
    <property type="evidence" value="ECO:0007669"/>
    <property type="project" value="InterPro"/>
</dbReference>
<name>A0AAN9VXC0_9ORTH</name>
<dbReference type="SUPFAM" id="SSF51905">
    <property type="entry name" value="FAD/NAD(P)-binding domain"/>
    <property type="match status" value="1"/>
</dbReference>
<dbReference type="Proteomes" id="UP001378592">
    <property type="component" value="Unassembled WGS sequence"/>
</dbReference>